<dbReference type="EMBL" id="CM029039">
    <property type="protein sequence ID" value="KAG2644406.1"/>
    <property type="molecule type" value="Genomic_DNA"/>
</dbReference>
<gene>
    <name evidence="2" type="ORF">PVAP13_2KG203035</name>
</gene>
<comment type="caution">
    <text evidence="2">The sequence shown here is derived from an EMBL/GenBank/DDBJ whole genome shotgun (WGS) entry which is preliminary data.</text>
</comment>
<dbReference type="AlphaFoldDB" id="A0A8T0WEX6"/>
<keyword evidence="1" id="KW-1133">Transmembrane helix</keyword>
<protein>
    <submittedName>
        <fullName evidence="2">Uncharacterized protein</fullName>
    </submittedName>
</protein>
<organism evidence="2 3">
    <name type="scientific">Panicum virgatum</name>
    <name type="common">Blackwell switchgrass</name>
    <dbReference type="NCBI Taxonomy" id="38727"/>
    <lineage>
        <taxon>Eukaryota</taxon>
        <taxon>Viridiplantae</taxon>
        <taxon>Streptophyta</taxon>
        <taxon>Embryophyta</taxon>
        <taxon>Tracheophyta</taxon>
        <taxon>Spermatophyta</taxon>
        <taxon>Magnoliopsida</taxon>
        <taxon>Liliopsida</taxon>
        <taxon>Poales</taxon>
        <taxon>Poaceae</taxon>
        <taxon>PACMAD clade</taxon>
        <taxon>Panicoideae</taxon>
        <taxon>Panicodae</taxon>
        <taxon>Paniceae</taxon>
        <taxon>Panicinae</taxon>
        <taxon>Panicum</taxon>
        <taxon>Panicum sect. Hiantes</taxon>
    </lineage>
</organism>
<keyword evidence="3" id="KW-1185">Reference proteome</keyword>
<evidence type="ECO:0000313" key="2">
    <source>
        <dbReference type="EMBL" id="KAG2644406.1"/>
    </source>
</evidence>
<evidence type="ECO:0000313" key="3">
    <source>
        <dbReference type="Proteomes" id="UP000823388"/>
    </source>
</evidence>
<proteinExistence type="predicted"/>
<reference evidence="2" key="1">
    <citation type="submission" date="2020-05" db="EMBL/GenBank/DDBJ databases">
        <title>WGS assembly of Panicum virgatum.</title>
        <authorList>
            <person name="Lovell J.T."/>
            <person name="Jenkins J."/>
            <person name="Shu S."/>
            <person name="Juenger T.E."/>
            <person name="Schmutz J."/>
        </authorList>
    </citation>
    <scope>NUCLEOTIDE SEQUENCE</scope>
    <source>
        <strain evidence="2">AP13</strain>
    </source>
</reference>
<sequence length="116" mass="13026">FSGLPLIACLECGDQVVEGKSWKNNGRGPGRCRFFRWFEQYRLIVVAKENNLMQALAAKEQDLNQVCPSTSGFQNTSSLCDERKIDKLVNLVQFLVLICIVIAVVMFFGVVVLLVK</sequence>
<keyword evidence="1" id="KW-0472">Membrane</keyword>
<feature type="transmembrane region" description="Helical" evidence="1">
    <location>
        <begin position="91"/>
        <end position="115"/>
    </location>
</feature>
<keyword evidence="1" id="KW-0812">Transmembrane</keyword>
<dbReference type="Proteomes" id="UP000823388">
    <property type="component" value="Chromosome 2K"/>
</dbReference>
<name>A0A8T0WEX6_PANVG</name>
<evidence type="ECO:0000256" key="1">
    <source>
        <dbReference type="SAM" id="Phobius"/>
    </source>
</evidence>
<feature type="non-terminal residue" evidence="2">
    <location>
        <position position="1"/>
    </location>
</feature>
<accession>A0A8T0WEX6</accession>